<dbReference type="Proteomes" id="UP000239648">
    <property type="component" value="Unassembled WGS sequence"/>
</dbReference>
<proteinExistence type="predicted"/>
<evidence type="ECO:0000313" key="2">
    <source>
        <dbReference type="EMBL" id="PPK52124.1"/>
    </source>
</evidence>
<dbReference type="PROSITE" id="PS51257">
    <property type="entry name" value="PROKAR_LIPOPROTEIN"/>
    <property type="match status" value="1"/>
</dbReference>
<accession>A0A2S6G7N6</accession>
<dbReference type="EMBL" id="PTIU01000007">
    <property type="protein sequence ID" value="PPK55188.1"/>
    <property type="molecule type" value="Genomic_DNA"/>
</dbReference>
<evidence type="ECO:0000313" key="4">
    <source>
        <dbReference type="Proteomes" id="UP000239446"/>
    </source>
</evidence>
<evidence type="ECO:0000313" key="3">
    <source>
        <dbReference type="EMBL" id="PPK55188.1"/>
    </source>
</evidence>
<reference evidence="2 5" key="1">
    <citation type="submission" date="2018-02" db="EMBL/GenBank/DDBJ databases">
        <title>Deep subsurface shale carbon reservoir microbial communities from Ohio and West Virginia, USA.</title>
        <authorList>
            <person name="Wrighton K."/>
        </authorList>
    </citation>
    <scope>NUCLEOTIDE SEQUENCE [LARGE SCALE GENOMIC DNA]</scope>
    <source>
        <strain evidence="2 5">UTICA-S1B6</strain>
    </source>
</reference>
<dbReference type="Proteomes" id="UP000239446">
    <property type="component" value="Unassembled WGS sequence"/>
</dbReference>
<dbReference type="AlphaFoldDB" id="A0A2S6G7N6"/>
<gene>
    <name evidence="3" type="ORF">B0H24_100798</name>
    <name evidence="2" type="ORF">BY455_10749</name>
</gene>
<comment type="caution">
    <text evidence="3">The sequence shown here is derived from an EMBL/GenBank/DDBJ whole genome shotgun (WGS) entry which is preliminary data.</text>
</comment>
<feature type="chain" id="PRO_5015529424" evidence="1">
    <location>
        <begin position="28"/>
        <end position="124"/>
    </location>
</feature>
<protein>
    <submittedName>
        <fullName evidence="3">Uncharacterized protein</fullName>
    </submittedName>
</protein>
<feature type="signal peptide" evidence="1">
    <location>
        <begin position="1"/>
        <end position="27"/>
    </location>
</feature>
<name>A0A2S6G7N6_9GAMM</name>
<sequence length="124" mass="13203">MKKAFAPAMAIILSVILAGCASSGGQAANGGIIGDIPEDSKFAKIEIGMPEAQVYDLIGYPTDTTAYITGKSFIPFYYGSDAARTEAIYKDEGRITFTGGTGFGARTFQVYRIVYDPTEDGYAD</sequence>
<reference evidence="3 4" key="2">
    <citation type="submission" date="2018-02" db="EMBL/GenBank/DDBJ databases">
        <title>Subsurface microbial communities from deep shales in Ohio and West Virginia, USA.</title>
        <authorList>
            <person name="Wrighton K."/>
        </authorList>
    </citation>
    <scope>NUCLEOTIDE SEQUENCE [LARGE SCALE GENOMIC DNA]</scope>
    <source>
        <strain evidence="3 4">UTICA-S1B9</strain>
    </source>
</reference>
<evidence type="ECO:0000256" key="1">
    <source>
        <dbReference type="SAM" id="SignalP"/>
    </source>
</evidence>
<evidence type="ECO:0000313" key="5">
    <source>
        <dbReference type="Proteomes" id="UP000239648"/>
    </source>
</evidence>
<organism evidence="3 4">
    <name type="scientific">Marinobacter persicus</name>
    <dbReference type="NCBI Taxonomy" id="930118"/>
    <lineage>
        <taxon>Bacteria</taxon>
        <taxon>Pseudomonadati</taxon>
        <taxon>Pseudomonadota</taxon>
        <taxon>Gammaproteobacteria</taxon>
        <taxon>Pseudomonadales</taxon>
        <taxon>Marinobacteraceae</taxon>
        <taxon>Marinobacter</taxon>
    </lineage>
</organism>
<keyword evidence="1" id="KW-0732">Signal</keyword>
<dbReference type="RefSeq" id="WP_104415759.1">
    <property type="nucleotide sequence ID" value="NZ_PTIT01000007.1"/>
</dbReference>
<dbReference type="EMBL" id="PTIT01000007">
    <property type="protein sequence ID" value="PPK52124.1"/>
    <property type="molecule type" value="Genomic_DNA"/>
</dbReference>
<dbReference type="OrthoDB" id="7304788at2"/>
<keyword evidence="5" id="KW-1185">Reference proteome</keyword>